<evidence type="ECO:0008006" key="3">
    <source>
        <dbReference type="Google" id="ProtNLM"/>
    </source>
</evidence>
<comment type="caution">
    <text evidence="1">The sequence shown here is derived from an EMBL/GenBank/DDBJ whole genome shotgun (WGS) entry which is preliminary data.</text>
</comment>
<accession>A0AAW8M176</accession>
<dbReference type="RefSeq" id="WP_245364789.1">
    <property type="nucleotide sequence ID" value="NZ_JAGIPN010000030.1"/>
</dbReference>
<protein>
    <recommendedName>
        <fullName evidence="3">SMI1/KNR4 family protein</fullName>
    </recommendedName>
</protein>
<evidence type="ECO:0000313" key="1">
    <source>
        <dbReference type="EMBL" id="MDR6705214.1"/>
    </source>
</evidence>
<dbReference type="Proteomes" id="UP001265315">
    <property type="component" value="Unassembled WGS sequence"/>
</dbReference>
<proteinExistence type="predicted"/>
<evidence type="ECO:0000313" key="2">
    <source>
        <dbReference type="Proteomes" id="UP001265315"/>
    </source>
</evidence>
<gene>
    <name evidence="1" type="ORF">J2W61_005089</name>
</gene>
<reference evidence="1" key="1">
    <citation type="submission" date="2023-07" db="EMBL/GenBank/DDBJ databases">
        <title>Sorghum-associated microbial communities from plants grown in Nebraska, USA.</title>
        <authorList>
            <person name="Schachtman D."/>
        </authorList>
    </citation>
    <scope>NUCLEOTIDE SEQUENCE</scope>
    <source>
        <strain evidence="1">1457</strain>
    </source>
</reference>
<dbReference type="AlphaFoldDB" id="A0AAW8M176"/>
<sequence length="156" mass="17475">MERIIVILDFIGKDCALDHQAIRNRNFAARIYPEFPSEEEIALVAARIGSNEIDFAAYEFGQPPRHFAPQPVGLVLDALFENSPYGLLIHFSGHDLWIWAPEDHEYLVVFGDTNLVRAIERSDIFSYSFAEYLGSGVLSQATVTHLRGVASSYTIG</sequence>
<name>A0AAW8M176_AGRTU</name>
<dbReference type="EMBL" id="JAVDSW010000008">
    <property type="protein sequence ID" value="MDR6705214.1"/>
    <property type="molecule type" value="Genomic_DNA"/>
</dbReference>
<organism evidence="1 2">
    <name type="scientific">Agrobacterium tumefaciens</name>
    <dbReference type="NCBI Taxonomy" id="358"/>
    <lineage>
        <taxon>Bacteria</taxon>
        <taxon>Pseudomonadati</taxon>
        <taxon>Pseudomonadota</taxon>
        <taxon>Alphaproteobacteria</taxon>
        <taxon>Hyphomicrobiales</taxon>
        <taxon>Rhizobiaceae</taxon>
        <taxon>Rhizobium/Agrobacterium group</taxon>
        <taxon>Agrobacterium</taxon>
        <taxon>Agrobacterium tumefaciens complex</taxon>
    </lineage>
</organism>